<dbReference type="InterPro" id="IPR016039">
    <property type="entry name" value="Thiolase-like"/>
</dbReference>
<keyword evidence="3" id="KW-0808">Transferase</keyword>
<proteinExistence type="predicted"/>
<dbReference type="InterPro" id="IPR050091">
    <property type="entry name" value="PKS_NRPS_Biosynth_Enz"/>
</dbReference>
<dbReference type="SUPFAM" id="SSF47336">
    <property type="entry name" value="ACP-like"/>
    <property type="match status" value="1"/>
</dbReference>
<dbReference type="PANTHER" id="PTHR43775">
    <property type="entry name" value="FATTY ACID SYNTHASE"/>
    <property type="match status" value="1"/>
</dbReference>
<dbReference type="Pfam" id="PF00550">
    <property type="entry name" value="PP-binding"/>
    <property type="match status" value="1"/>
</dbReference>
<dbReference type="SMART" id="SM01294">
    <property type="entry name" value="PKS_PP_betabranch"/>
    <property type="match status" value="1"/>
</dbReference>
<dbReference type="EMBL" id="JBEPEK010001244">
    <property type="protein sequence ID" value="MER7188441.1"/>
    <property type="molecule type" value="Genomic_DNA"/>
</dbReference>
<feature type="domain" description="Ketosynthase family 3 (KS3)" evidence="6">
    <location>
        <begin position="123"/>
        <end position="352"/>
    </location>
</feature>
<keyword evidence="4" id="KW-0511">Multifunctional enzyme</keyword>
<evidence type="ECO:0000313" key="7">
    <source>
        <dbReference type="EMBL" id="MER7188441.1"/>
    </source>
</evidence>
<comment type="caution">
    <text evidence="7">The sequence shown here is derived from an EMBL/GenBank/DDBJ whole genome shotgun (WGS) entry which is preliminary data.</text>
</comment>
<reference evidence="7 8" key="1">
    <citation type="submission" date="2024-06" db="EMBL/GenBank/DDBJ databases">
        <title>The Natural Products Discovery Center: Release of the First 8490 Sequenced Strains for Exploring Actinobacteria Biosynthetic Diversity.</title>
        <authorList>
            <person name="Kalkreuter E."/>
            <person name="Kautsar S.A."/>
            <person name="Yang D."/>
            <person name="Bader C.D."/>
            <person name="Teijaro C.N."/>
            <person name="Fluegel L."/>
            <person name="Davis C.M."/>
            <person name="Simpson J.R."/>
            <person name="Lauterbach L."/>
            <person name="Steele A.D."/>
            <person name="Gui C."/>
            <person name="Meng S."/>
            <person name="Li G."/>
            <person name="Viehrig K."/>
            <person name="Ye F."/>
            <person name="Su P."/>
            <person name="Kiefer A.F."/>
            <person name="Nichols A."/>
            <person name="Cepeda A.J."/>
            <person name="Yan W."/>
            <person name="Fan B."/>
            <person name="Jiang Y."/>
            <person name="Adhikari A."/>
            <person name="Zheng C.-J."/>
            <person name="Schuster L."/>
            <person name="Cowan T.M."/>
            <person name="Smanski M.J."/>
            <person name="Chevrette M.G."/>
            <person name="De Carvalho L.P.S."/>
            <person name="Shen B."/>
        </authorList>
    </citation>
    <scope>NUCLEOTIDE SEQUENCE [LARGE SCALE GENOMIC DNA]</scope>
    <source>
        <strain evidence="7 8">NPDC000234</strain>
    </source>
</reference>
<dbReference type="InterPro" id="IPR014030">
    <property type="entry name" value="Ketoacyl_synth_N"/>
</dbReference>
<dbReference type="PANTHER" id="PTHR43775:SF51">
    <property type="entry name" value="INACTIVE PHENOLPHTHIOCEROL SYNTHESIS POLYKETIDE SYNTHASE TYPE I PKS1-RELATED"/>
    <property type="match status" value="1"/>
</dbReference>
<organism evidence="7 8">
    <name type="scientific">Streptomyces hyaluromycini</name>
    <dbReference type="NCBI Taxonomy" id="1377993"/>
    <lineage>
        <taxon>Bacteria</taxon>
        <taxon>Bacillati</taxon>
        <taxon>Actinomycetota</taxon>
        <taxon>Actinomycetes</taxon>
        <taxon>Kitasatosporales</taxon>
        <taxon>Streptomycetaceae</taxon>
        <taxon>Streptomyces</taxon>
    </lineage>
</organism>
<dbReference type="RefSeq" id="WP_350793418.1">
    <property type="nucleotide sequence ID" value="NZ_JBEPEK010001244.1"/>
</dbReference>
<dbReference type="Pfam" id="PF00109">
    <property type="entry name" value="ketoacyl-synt"/>
    <property type="match status" value="1"/>
</dbReference>
<dbReference type="SMART" id="SM00825">
    <property type="entry name" value="PKS_KS"/>
    <property type="match status" value="1"/>
</dbReference>
<dbReference type="Proteomes" id="UP001474181">
    <property type="component" value="Unassembled WGS sequence"/>
</dbReference>
<evidence type="ECO:0000256" key="2">
    <source>
        <dbReference type="ARBA" id="ARBA00022553"/>
    </source>
</evidence>
<keyword evidence="1" id="KW-0596">Phosphopantetheine</keyword>
<sequence length="352" mass="36029">ALAELAARTPGERLAALTDLVCTETAAIRGTPADPGTAFADLGLTSMDAMTLWHRLGTRTGLRLPATLVWDHPSPAAIAAHLDALLHGTTGPVPAGVAGAALAGTAGLASAGTVSPSLRGPAAEPVAIVAAGCRFPGGVSSPEDLWRLVAEGRDATGEFPADRGWDLASLHHPDPDRPGTTYTRRGGFLDGVADFDPLFFGMSPREALATDPQHRLLLEVAWETFERAGVPAPELRGTDTGVFVGLMHAGGYGGGRPAHELEAQLGIGSSPSVASGRISYVLGLRGPALTLDTACSSSLVALDLAARSLRAGECSLALAGGVTVLSNPRPFVVFSRLRGLSPDGRCRSFAAG</sequence>
<feature type="non-terminal residue" evidence="7">
    <location>
        <position position="352"/>
    </location>
</feature>
<dbReference type="InterPro" id="IPR009081">
    <property type="entry name" value="PP-bd_ACP"/>
</dbReference>
<dbReference type="InterPro" id="IPR018201">
    <property type="entry name" value="Ketoacyl_synth_AS"/>
</dbReference>
<dbReference type="CDD" id="cd00833">
    <property type="entry name" value="PKS"/>
    <property type="match status" value="1"/>
</dbReference>
<protein>
    <submittedName>
        <fullName evidence="7">Type I polyketide synthase</fullName>
    </submittedName>
</protein>
<dbReference type="InterPro" id="IPR020806">
    <property type="entry name" value="PKS_PP-bd"/>
</dbReference>
<dbReference type="PROSITE" id="PS00606">
    <property type="entry name" value="KS3_1"/>
    <property type="match status" value="1"/>
</dbReference>
<evidence type="ECO:0000259" key="5">
    <source>
        <dbReference type="PROSITE" id="PS50075"/>
    </source>
</evidence>
<gene>
    <name evidence="7" type="ORF">ABT404_54830</name>
</gene>
<dbReference type="Gene3D" id="3.40.47.10">
    <property type="match status" value="1"/>
</dbReference>
<keyword evidence="8" id="KW-1185">Reference proteome</keyword>
<evidence type="ECO:0000256" key="4">
    <source>
        <dbReference type="ARBA" id="ARBA00023268"/>
    </source>
</evidence>
<feature type="domain" description="Carrier" evidence="5">
    <location>
        <begin position="12"/>
        <end position="86"/>
    </location>
</feature>
<feature type="non-terminal residue" evidence="7">
    <location>
        <position position="1"/>
    </location>
</feature>
<dbReference type="Gene3D" id="1.10.1200.10">
    <property type="entry name" value="ACP-like"/>
    <property type="match status" value="1"/>
</dbReference>
<dbReference type="PROSITE" id="PS52004">
    <property type="entry name" value="KS3_2"/>
    <property type="match status" value="1"/>
</dbReference>
<accession>A0ABV1XHC2</accession>
<dbReference type="InterPro" id="IPR036736">
    <property type="entry name" value="ACP-like_sf"/>
</dbReference>
<name>A0ABV1XHC2_9ACTN</name>
<dbReference type="SUPFAM" id="SSF53901">
    <property type="entry name" value="Thiolase-like"/>
    <property type="match status" value="1"/>
</dbReference>
<evidence type="ECO:0000313" key="8">
    <source>
        <dbReference type="Proteomes" id="UP001474181"/>
    </source>
</evidence>
<evidence type="ECO:0000259" key="6">
    <source>
        <dbReference type="PROSITE" id="PS52004"/>
    </source>
</evidence>
<evidence type="ECO:0000256" key="3">
    <source>
        <dbReference type="ARBA" id="ARBA00022679"/>
    </source>
</evidence>
<evidence type="ECO:0000256" key="1">
    <source>
        <dbReference type="ARBA" id="ARBA00022450"/>
    </source>
</evidence>
<dbReference type="InterPro" id="IPR020841">
    <property type="entry name" value="PKS_Beta-ketoAc_synthase_dom"/>
</dbReference>
<dbReference type="PROSITE" id="PS50075">
    <property type="entry name" value="CARRIER"/>
    <property type="match status" value="1"/>
</dbReference>
<keyword evidence="2" id="KW-0597">Phosphoprotein</keyword>
<dbReference type="SMART" id="SM00823">
    <property type="entry name" value="PKS_PP"/>
    <property type="match status" value="1"/>
</dbReference>